<evidence type="ECO:0000313" key="5">
    <source>
        <dbReference type="EMBL" id="CAD6188426.1"/>
    </source>
</evidence>
<evidence type="ECO:0000256" key="3">
    <source>
        <dbReference type="SAM" id="MobiDB-lite"/>
    </source>
</evidence>
<dbReference type="GO" id="GO:0003723">
    <property type="term" value="F:RNA binding"/>
    <property type="evidence" value="ECO:0007669"/>
    <property type="project" value="TreeGrafter"/>
</dbReference>
<dbReference type="AlphaFoldDB" id="A0A8S1GX07"/>
<dbReference type="PANTHER" id="PTHR11864">
    <property type="entry name" value="PRE-MRNA-PROCESSING PROTEIN PRP40"/>
    <property type="match status" value="1"/>
</dbReference>
<dbReference type="FunFam" id="1.10.10.440:FF:000002">
    <property type="entry name" value="pre-mRNA-processing factor 40 homolog A isoform X1"/>
    <property type="match status" value="1"/>
</dbReference>
<dbReference type="GO" id="GO:0005685">
    <property type="term" value="C:U1 snRNP"/>
    <property type="evidence" value="ECO:0007669"/>
    <property type="project" value="TreeGrafter"/>
</dbReference>
<dbReference type="SMART" id="SM00441">
    <property type="entry name" value="FF"/>
    <property type="match status" value="3"/>
</dbReference>
<dbReference type="GO" id="GO:0045292">
    <property type="term" value="P:mRNA cis splicing, via spliceosome"/>
    <property type="evidence" value="ECO:0007669"/>
    <property type="project" value="InterPro"/>
</dbReference>
<dbReference type="Pfam" id="PF01846">
    <property type="entry name" value="FF"/>
    <property type="match status" value="2"/>
</dbReference>
<comment type="caution">
    <text evidence="5">The sequence shown here is derived from an EMBL/GenBank/DDBJ whole genome shotgun (WGS) entry which is preliminary data.</text>
</comment>
<feature type="compositionally biased region" description="Basic and acidic residues" evidence="3">
    <location>
        <begin position="383"/>
        <end position="397"/>
    </location>
</feature>
<feature type="region of interest" description="Disordered" evidence="3">
    <location>
        <begin position="313"/>
        <end position="397"/>
    </location>
</feature>
<keyword evidence="2" id="KW-0175">Coiled coil</keyword>
<feature type="coiled-coil region" evidence="2">
    <location>
        <begin position="113"/>
        <end position="140"/>
    </location>
</feature>
<keyword evidence="6" id="KW-1185">Reference proteome</keyword>
<dbReference type="OrthoDB" id="187617at2759"/>
<dbReference type="EMBL" id="CAJGYM010000008">
    <property type="protein sequence ID" value="CAD6188426.1"/>
    <property type="molecule type" value="Genomic_DNA"/>
</dbReference>
<dbReference type="PROSITE" id="PS51676">
    <property type="entry name" value="FF"/>
    <property type="match status" value="2"/>
</dbReference>
<proteinExistence type="predicted"/>
<gene>
    <name evidence="5" type="ORF">CAUJ_LOCUS4345</name>
</gene>
<dbReference type="FunFam" id="1.10.10.440:FF:000003">
    <property type="entry name" value="Pre-mRNA processing factor 40 homolog A"/>
    <property type="match status" value="1"/>
</dbReference>
<evidence type="ECO:0000256" key="1">
    <source>
        <dbReference type="ARBA" id="ARBA00022737"/>
    </source>
</evidence>
<reference evidence="5" key="1">
    <citation type="submission" date="2020-10" db="EMBL/GenBank/DDBJ databases">
        <authorList>
            <person name="Kikuchi T."/>
        </authorList>
    </citation>
    <scope>NUCLEOTIDE SEQUENCE</scope>
    <source>
        <strain evidence="5">NKZ352</strain>
    </source>
</reference>
<keyword evidence="1" id="KW-0677">Repeat</keyword>
<name>A0A8S1GX07_9PELO</name>
<dbReference type="InterPro" id="IPR036517">
    <property type="entry name" value="FF_domain_sf"/>
</dbReference>
<dbReference type="PANTHER" id="PTHR11864:SF0">
    <property type="entry name" value="PRP40 PRE-MRNA PROCESSING FACTOR 40 HOMOLOG A (YEAST)"/>
    <property type="match status" value="1"/>
</dbReference>
<evidence type="ECO:0000259" key="4">
    <source>
        <dbReference type="PROSITE" id="PS51676"/>
    </source>
</evidence>
<feature type="domain" description="FF" evidence="4">
    <location>
        <begin position="51"/>
        <end position="111"/>
    </location>
</feature>
<sequence>MKETLKYSKACDLFAKEPLWQAVQDEDRQEIFKDAMEFVTYRDKDRKREVRKRNIAALAEILQAMEHISYKTTWAQAQRLLIENPQFADDKTLQSMDKEDALIVFEEHIKTAEKEYDNEKQMEERRIKRQERKVREAFQQLLQELHKKGELTSMSLWTSLYPIISTDSRFDHMLHQNGSTPLDLFKFYVEELKAQYGEDRRKIKDILQHSGHVVKADTPYDDFADWISSDEKGCLIDHGNMKLYYHSLIEKAEIKEKKTRRKRNMLRAQNVDVNSEWSVVKSKIEKEKAYLFLENDETRERCFEDYKISLSESCGHHHSSKKKKKDKKKKSKRSDRESESEGEIREKRKKKKHSKDRSDDEERVSKKKKSRKRSRSPSSARSRSPEEKRRKVDSDSE</sequence>
<dbReference type="Pfam" id="PF25432">
    <property type="entry name" value="FF_PRPF40A"/>
    <property type="match status" value="1"/>
</dbReference>
<dbReference type="InterPro" id="IPR002713">
    <property type="entry name" value="FF_domain"/>
</dbReference>
<feature type="compositionally biased region" description="Basic residues" evidence="3">
    <location>
        <begin position="316"/>
        <end position="333"/>
    </location>
</feature>
<feature type="compositionally biased region" description="Basic residues" evidence="3">
    <location>
        <begin position="365"/>
        <end position="375"/>
    </location>
</feature>
<feature type="compositionally biased region" description="Basic and acidic residues" evidence="3">
    <location>
        <begin position="334"/>
        <end position="346"/>
    </location>
</feature>
<dbReference type="InterPro" id="IPR039726">
    <property type="entry name" value="Prp40-like"/>
</dbReference>
<accession>A0A8S1GX07</accession>
<dbReference type="GO" id="GO:0071004">
    <property type="term" value="C:U2-type prespliceosome"/>
    <property type="evidence" value="ECO:0007669"/>
    <property type="project" value="TreeGrafter"/>
</dbReference>
<evidence type="ECO:0000256" key="2">
    <source>
        <dbReference type="SAM" id="Coils"/>
    </source>
</evidence>
<feature type="domain" description="FF" evidence="4">
    <location>
        <begin position="130"/>
        <end position="191"/>
    </location>
</feature>
<organism evidence="5 6">
    <name type="scientific">Caenorhabditis auriculariae</name>
    <dbReference type="NCBI Taxonomy" id="2777116"/>
    <lineage>
        <taxon>Eukaryota</taxon>
        <taxon>Metazoa</taxon>
        <taxon>Ecdysozoa</taxon>
        <taxon>Nematoda</taxon>
        <taxon>Chromadorea</taxon>
        <taxon>Rhabditida</taxon>
        <taxon>Rhabditina</taxon>
        <taxon>Rhabditomorpha</taxon>
        <taxon>Rhabditoidea</taxon>
        <taxon>Rhabditidae</taxon>
        <taxon>Peloderinae</taxon>
        <taxon>Caenorhabditis</taxon>
    </lineage>
</organism>
<dbReference type="Gene3D" id="1.10.10.440">
    <property type="entry name" value="FF domain"/>
    <property type="match status" value="3"/>
</dbReference>
<dbReference type="SUPFAM" id="SSF81698">
    <property type="entry name" value="FF domain"/>
    <property type="match status" value="3"/>
</dbReference>
<dbReference type="Proteomes" id="UP000835052">
    <property type="component" value="Unassembled WGS sequence"/>
</dbReference>
<protein>
    <recommendedName>
        <fullName evidence="4">FF domain-containing protein</fullName>
    </recommendedName>
</protein>
<evidence type="ECO:0000313" key="6">
    <source>
        <dbReference type="Proteomes" id="UP000835052"/>
    </source>
</evidence>